<dbReference type="AlphaFoldDB" id="A0A6P2G467"/>
<dbReference type="Pfam" id="PF09722">
    <property type="entry name" value="Xre_MbcA_ParS_C"/>
    <property type="match status" value="1"/>
</dbReference>
<dbReference type="InterPro" id="IPR011979">
    <property type="entry name" value="Antitox_Xre"/>
</dbReference>
<dbReference type="EMBL" id="CABVLY010000002">
    <property type="protein sequence ID" value="VVU47941.1"/>
    <property type="molecule type" value="Genomic_DNA"/>
</dbReference>
<proteinExistence type="predicted"/>
<dbReference type="GO" id="GO:0003677">
    <property type="term" value="F:DNA binding"/>
    <property type="evidence" value="ECO:0007669"/>
    <property type="project" value="InterPro"/>
</dbReference>
<accession>A0A6P2G467</accession>
<dbReference type="InterPro" id="IPR046847">
    <property type="entry name" value="Xre-like_HTH"/>
</dbReference>
<evidence type="ECO:0000259" key="1">
    <source>
        <dbReference type="Pfam" id="PF09722"/>
    </source>
</evidence>
<evidence type="ECO:0000313" key="3">
    <source>
        <dbReference type="EMBL" id="VVU47941.1"/>
    </source>
</evidence>
<reference evidence="3 4" key="1">
    <citation type="submission" date="2019-09" db="EMBL/GenBank/DDBJ databases">
        <authorList>
            <person name="Depoorter E."/>
        </authorList>
    </citation>
    <scope>NUCLEOTIDE SEQUENCE [LARGE SCALE GENOMIC DNA]</scope>
    <source>
        <strain evidence="3">LMG 20980</strain>
    </source>
</reference>
<sequence length="197" mass="22074">MIPKRENLDSHSNTSQTRTYKFSFERHLAMARNPPAGRHTTDRPTATKAAKPLAGKRQFAAHAPDIALFFGQFDALEQRRQIREGMASSIIDRVAKDLLHVPVQTLLSSLGLPSSTILRKIARTERLSPAESDRVARVLYVFRLAVDVFESEGLAAEWMQLPHAELTGLRPLEVLDSQPGYDRVRELLMRVIHGIGA</sequence>
<feature type="domain" description="Antitoxin Xre/MbcA/ParS-like toxin-binding" evidence="1">
    <location>
        <begin position="145"/>
        <end position="194"/>
    </location>
</feature>
<feature type="domain" description="Antitoxin Xre-like helix-turn-helix" evidence="2">
    <location>
        <begin position="78"/>
        <end position="139"/>
    </location>
</feature>
<evidence type="ECO:0000259" key="2">
    <source>
        <dbReference type="Pfam" id="PF20432"/>
    </source>
</evidence>
<gene>
    <name evidence="3" type="ORF">BAN20980_00635</name>
</gene>
<evidence type="ECO:0000313" key="4">
    <source>
        <dbReference type="Proteomes" id="UP000494201"/>
    </source>
</evidence>
<name>A0A6P2G467_9BURK</name>
<dbReference type="Pfam" id="PF20432">
    <property type="entry name" value="Xre-like-HTH"/>
    <property type="match status" value="1"/>
</dbReference>
<protein>
    <submittedName>
        <fullName evidence="3">Uncharacterized protein</fullName>
    </submittedName>
</protein>
<dbReference type="Proteomes" id="UP000494201">
    <property type="component" value="Unassembled WGS sequence"/>
</dbReference>
<dbReference type="NCBIfam" id="TIGR02293">
    <property type="entry name" value="TAS_TIGR02293"/>
    <property type="match status" value="1"/>
</dbReference>
<organism evidence="3 4">
    <name type="scientific">Burkholderia anthina</name>
    <dbReference type="NCBI Taxonomy" id="179879"/>
    <lineage>
        <taxon>Bacteria</taxon>
        <taxon>Pseudomonadati</taxon>
        <taxon>Pseudomonadota</taxon>
        <taxon>Betaproteobacteria</taxon>
        <taxon>Burkholderiales</taxon>
        <taxon>Burkholderiaceae</taxon>
        <taxon>Burkholderia</taxon>
        <taxon>Burkholderia cepacia complex</taxon>
    </lineage>
</organism>
<dbReference type="InterPro" id="IPR024467">
    <property type="entry name" value="Xre/MbcA/ParS-like_toxin-bd"/>
</dbReference>